<dbReference type="CDD" id="cd00144">
    <property type="entry name" value="MPP_PPP_family"/>
    <property type="match status" value="1"/>
</dbReference>
<protein>
    <submittedName>
        <fullName evidence="2">Bis(5'-nucleosyl)-tetraphosphatase, symmetrical</fullName>
        <ecNumber evidence="2">3.6.1.41</ecNumber>
    </submittedName>
</protein>
<dbReference type="EMBL" id="WEGI01000006">
    <property type="protein sequence ID" value="MQY27497.1"/>
    <property type="molecule type" value="Genomic_DNA"/>
</dbReference>
<accession>A0A7K0DP88</accession>
<dbReference type="InterPro" id="IPR004843">
    <property type="entry name" value="Calcineurin-like_PHP"/>
</dbReference>
<dbReference type="Gene3D" id="3.60.21.10">
    <property type="match status" value="1"/>
</dbReference>
<evidence type="ECO:0000313" key="3">
    <source>
        <dbReference type="Proteomes" id="UP000431401"/>
    </source>
</evidence>
<keyword evidence="2" id="KW-0378">Hydrolase</keyword>
<keyword evidence="3" id="KW-1185">Reference proteome</keyword>
<dbReference type="PANTHER" id="PTHR42850">
    <property type="entry name" value="METALLOPHOSPHOESTERASE"/>
    <property type="match status" value="1"/>
</dbReference>
<sequence length="335" mass="37288">MQRTVVVGDIHGCFDELLELVAKVGLAADDTFVGVGDLVDRGPKPFEVVDWFRNRPNSVALMGNHERKHVRGIFSYSQEITRLQAGHRYAEMVDWMRTLPYHFENDHVRVVHAAMVPGIPLAEQREEILSGTTRGTRELETLFPEGSWHDRYTDDTPIAFGHLVVGDVPLVRDDRIFGLDTGACHGGALTAISLPDKTIHAVAAQADHWSRTRREWQLPVLKAAPWAERKWAEIDESVAQYSSPSSEPATRAWLSEVADWTGRIHAALPALAVAARDLAARLGTEEIRRNPAGPILFQARRGNLDLPGLERHCNTPRRTLDLAAALNIALPDPPR</sequence>
<dbReference type="AlphaFoldDB" id="A0A7K0DP88"/>
<feature type="domain" description="Calcineurin-like phosphoesterase" evidence="1">
    <location>
        <begin position="3"/>
        <end position="165"/>
    </location>
</feature>
<dbReference type="RefSeq" id="WP_153342628.1">
    <property type="nucleotide sequence ID" value="NZ_WEGI01000006.1"/>
</dbReference>
<dbReference type="SUPFAM" id="SSF56300">
    <property type="entry name" value="Metallo-dependent phosphatases"/>
    <property type="match status" value="1"/>
</dbReference>
<dbReference type="Proteomes" id="UP000431401">
    <property type="component" value="Unassembled WGS sequence"/>
</dbReference>
<dbReference type="InterPro" id="IPR006186">
    <property type="entry name" value="Ser/Thr-sp_prot-phosphatase"/>
</dbReference>
<organism evidence="2 3">
    <name type="scientific">Nocardia aurantia</name>
    <dbReference type="NCBI Taxonomy" id="2585199"/>
    <lineage>
        <taxon>Bacteria</taxon>
        <taxon>Bacillati</taxon>
        <taxon>Actinomycetota</taxon>
        <taxon>Actinomycetes</taxon>
        <taxon>Mycobacteriales</taxon>
        <taxon>Nocardiaceae</taxon>
        <taxon>Nocardia</taxon>
    </lineage>
</organism>
<dbReference type="InterPro" id="IPR050126">
    <property type="entry name" value="Ap4A_hydrolase"/>
</dbReference>
<dbReference type="OrthoDB" id="3454432at2"/>
<gene>
    <name evidence="2" type="primary">apaH_2</name>
    <name evidence="2" type="ORF">NRB56_30800</name>
</gene>
<name>A0A7K0DP88_9NOCA</name>
<dbReference type="PRINTS" id="PR00114">
    <property type="entry name" value="STPHPHTASE"/>
</dbReference>
<dbReference type="Pfam" id="PF00149">
    <property type="entry name" value="Metallophos"/>
    <property type="match status" value="1"/>
</dbReference>
<dbReference type="InterPro" id="IPR029052">
    <property type="entry name" value="Metallo-depent_PP-like"/>
</dbReference>
<dbReference type="EC" id="3.6.1.41" evidence="2"/>
<comment type="caution">
    <text evidence="2">The sequence shown here is derived from an EMBL/GenBank/DDBJ whole genome shotgun (WGS) entry which is preliminary data.</text>
</comment>
<dbReference type="PANTHER" id="PTHR42850:SF4">
    <property type="entry name" value="ZINC-DEPENDENT ENDOPOLYPHOSPHATASE"/>
    <property type="match status" value="1"/>
</dbReference>
<proteinExistence type="predicted"/>
<evidence type="ECO:0000313" key="2">
    <source>
        <dbReference type="EMBL" id="MQY27497.1"/>
    </source>
</evidence>
<evidence type="ECO:0000259" key="1">
    <source>
        <dbReference type="Pfam" id="PF00149"/>
    </source>
</evidence>
<dbReference type="GO" id="GO:0016791">
    <property type="term" value="F:phosphatase activity"/>
    <property type="evidence" value="ECO:0007669"/>
    <property type="project" value="TreeGrafter"/>
</dbReference>
<dbReference type="GO" id="GO:0005737">
    <property type="term" value="C:cytoplasm"/>
    <property type="evidence" value="ECO:0007669"/>
    <property type="project" value="TreeGrafter"/>
</dbReference>
<reference evidence="2 3" key="1">
    <citation type="submission" date="2019-10" db="EMBL/GenBank/DDBJ databases">
        <title>Nocardia macrotermitis sp. nov. and Nocardia aurantia sp. nov., isolated from the gut of fungus growing-termite Macrotermes natalensis.</title>
        <authorList>
            <person name="Benndorf R."/>
            <person name="Schwitalla J."/>
            <person name="Martin K."/>
            <person name="De Beer W."/>
            <person name="Kaster A.-K."/>
            <person name="Vollmers J."/>
            <person name="Poulsen M."/>
            <person name="Beemelmanns C."/>
        </authorList>
    </citation>
    <scope>NUCLEOTIDE SEQUENCE [LARGE SCALE GENOMIC DNA]</scope>
    <source>
        <strain evidence="2 3">RB56</strain>
    </source>
</reference>
<dbReference type="GO" id="GO:0008803">
    <property type="term" value="F:bis(5'-nucleosyl)-tetraphosphatase (symmetrical) activity"/>
    <property type="evidence" value="ECO:0007669"/>
    <property type="project" value="UniProtKB-EC"/>
</dbReference>